<reference evidence="10" key="1">
    <citation type="submission" date="2021-02" db="EMBL/GenBank/DDBJ databases">
        <authorList>
            <person name="Nowell W R."/>
        </authorList>
    </citation>
    <scope>NUCLEOTIDE SEQUENCE</scope>
</reference>
<dbReference type="InterPro" id="IPR051303">
    <property type="entry name" value="Armcx_regulator"/>
</dbReference>
<feature type="region of interest" description="Disordered" evidence="7">
    <location>
        <begin position="55"/>
        <end position="77"/>
    </location>
</feature>
<dbReference type="InterPro" id="IPR011989">
    <property type="entry name" value="ARM-like"/>
</dbReference>
<dbReference type="Pfam" id="PF04826">
    <property type="entry name" value="Arm_2"/>
    <property type="match status" value="1"/>
</dbReference>
<dbReference type="InterPro" id="IPR016024">
    <property type="entry name" value="ARM-type_fold"/>
</dbReference>
<comment type="caution">
    <text evidence="10">The sequence shown here is derived from an EMBL/GenBank/DDBJ whole genome shotgun (WGS) entry which is preliminary data.</text>
</comment>
<evidence type="ECO:0000256" key="8">
    <source>
        <dbReference type="SAM" id="Phobius"/>
    </source>
</evidence>
<keyword evidence="5" id="KW-0496">Mitochondrion</keyword>
<evidence type="ECO:0000256" key="6">
    <source>
        <dbReference type="ARBA" id="ARBA00023136"/>
    </source>
</evidence>
<keyword evidence="3 8" id="KW-0812">Transmembrane</keyword>
<organism evidence="10 11">
    <name type="scientific">Rotaria sordida</name>
    <dbReference type="NCBI Taxonomy" id="392033"/>
    <lineage>
        <taxon>Eukaryota</taxon>
        <taxon>Metazoa</taxon>
        <taxon>Spiralia</taxon>
        <taxon>Gnathifera</taxon>
        <taxon>Rotifera</taxon>
        <taxon>Eurotatoria</taxon>
        <taxon>Bdelloidea</taxon>
        <taxon>Philodinida</taxon>
        <taxon>Philodinidae</taxon>
        <taxon>Rotaria</taxon>
    </lineage>
</organism>
<sequence length="482" mass="54390">MSSRQKIYVGLAVSASVCTGIVLFLYLRHRRKLALSKTPNSKTSASIFSHRGSQYTDITSSSSDNVSGNSESVKFRSDENQGATVEVDIPGGCIPLTTDQAIVLMRFLDESKNDIERLHRILTNIANSATINESQINLTNAGCINHLRDILLTTNNDTTKCKILLALNNLALNDYTITHFNGIVSIVINLCRTPSLNSSVRLYGLNLLINMSVLEYLHDEYMKDINEFDLLIKSTFENQDEMLSIGKVLVNLSTNKLNIENLLKITSIELQTIVKLCTPNKKLINNDVSSKLEDILLRYVTFYCNLAEMIVNELQHKSQSTYNIKSWLIDPLPYRQGAVYFELFDHDKQMSSKSILRPQYASNIINKQIKRLRHAMDTIRQIQFESSVLSVNDEFNDDDHITTVTDFSTPKKFPESPIIIDDNNLENSFDVLTKDVNEQFEDDNTILPDPCSPSDQSLPSFRSANSTNENNTFTSLDESIST</sequence>
<dbReference type="AlphaFoldDB" id="A0A813VWD0"/>
<protein>
    <recommendedName>
        <fullName evidence="9">Armadillo repeat-containing domain-containing protein</fullName>
    </recommendedName>
</protein>
<keyword evidence="6 8" id="KW-0472">Membrane</keyword>
<accession>A0A813VWD0</accession>
<dbReference type="Proteomes" id="UP000663864">
    <property type="component" value="Unassembled WGS sequence"/>
</dbReference>
<evidence type="ECO:0000256" key="7">
    <source>
        <dbReference type="SAM" id="MobiDB-lite"/>
    </source>
</evidence>
<keyword evidence="4 8" id="KW-1133">Transmembrane helix</keyword>
<evidence type="ECO:0000259" key="9">
    <source>
        <dbReference type="Pfam" id="PF04826"/>
    </source>
</evidence>
<dbReference type="InterPro" id="IPR006911">
    <property type="entry name" value="ARM-rpt_dom"/>
</dbReference>
<feature type="region of interest" description="Disordered" evidence="7">
    <location>
        <begin position="446"/>
        <end position="482"/>
    </location>
</feature>
<dbReference type="SUPFAM" id="SSF48371">
    <property type="entry name" value="ARM repeat"/>
    <property type="match status" value="1"/>
</dbReference>
<dbReference type="Gene3D" id="1.25.10.10">
    <property type="entry name" value="Leucine-rich Repeat Variant"/>
    <property type="match status" value="1"/>
</dbReference>
<dbReference type="PANTHER" id="PTHR15712">
    <property type="entry name" value="ARMADILLO REPEAT CONTAINING PROTEIN"/>
    <property type="match status" value="1"/>
</dbReference>
<evidence type="ECO:0000256" key="2">
    <source>
        <dbReference type="ARBA" id="ARBA00004325"/>
    </source>
</evidence>
<evidence type="ECO:0000256" key="3">
    <source>
        <dbReference type="ARBA" id="ARBA00022692"/>
    </source>
</evidence>
<name>A0A813VWD0_9BILA</name>
<evidence type="ECO:0000313" key="11">
    <source>
        <dbReference type="Proteomes" id="UP000663864"/>
    </source>
</evidence>
<dbReference type="GO" id="GO:0031966">
    <property type="term" value="C:mitochondrial membrane"/>
    <property type="evidence" value="ECO:0007669"/>
    <property type="project" value="UniProtKB-SubCell"/>
</dbReference>
<evidence type="ECO:0000256" key="4">
    <source>
        <dbReference type="ARBA" id="ARBA00022989"/>
    </source>
</evidence>
<feature type="transmembrane region" description="Helical" evidence="8">
    <location>
        <begin position="6"/>
        <end position="27"/>
    </location>
</feature>
<feature type="compositionally biased region" description="Polar residues" evidence="7">
    <location>
        <begin position="453"/>
        <end position="482"/>
    </location>
</feature>
<evidence type="ECO:0000256" key="5">
    <source>
        <dbReference type="ARBA" id="ARBA00023128"/>
    </source>
</evidence>
<proteinExistence type="predicted"/>
<evidence type="ECO:0000256" key="1">
    <source>
        <dbReference type="ARBA" id="ARBA00004167"/>
    </source>
</evidence>
<comment type="subcellular location">
    <subcellularLocation>
        <location evidence="1">Membrane</location>
        <topology evidence="1">Single-pass membrane protein</topology>
    </subcellularLocation>
    <subcellularLocation>
        <location evidence="2">Mitochondrion membrane</location>
    </subcellularLocation>
</comment>
<evidence type="ECO:0000313" key="10">
    <source>
        <dbReference type="EMBL" id="CAF0849054.1"/>
    </source>
</evidence>
<feature type="compositionally biased region" description="Low complexity" evidence="7">
    <location>
        <begin position="60"/>
        <end position="72"/>
    </location>
</feature>
<dbReference type="PANTHER" id="PTHR15712:SF23">
    <property type="entry name" value="ARMADILLO REPEAT CONTAINING 10"/>
    <property type="match status" value="1"/>
</dbReference>
<dbReference type="EMBL" id="CAJNOT010000119">
    <property type="protein sequence ID" value="CAF0849054.1"/>
    <property type="molecule type" value="Genomic_DNA"/>
</dbReference>
<gene>
    <name evidence="10" type="ORF">ZHD862_LOCUS4776</name>
</gene>
<feature type="domain" description="Armadillo repeat-containing" evidence="9">
    <location>
        <begin position="104"/>
        <end position="319"/>
    </location>
</feature>